<dbReference type="PRINTS" id="PR00411">
    <property type="entry name" value="PNDRDTASEI"/>
</dbReference>
<evidence type="ECO:0000256" key="1">
    <source>
        <dbReference type="ARBA" id="ARBA00001974"/>
    </source>
</evidence>
<dbReference type="HOGENOM" id="CLU_003291_1_3_2"/>
<proteinExistence type="inferred from homology"/>
<dbReference type="SUPFAM" id="SSF51905">
    <property type="entry name" value="FAD/NAD(P)-binding domain"/>
    <property type="match status" value="1"/>
</dbReference>
<protein>
    <submittedName>
        <fullName evidence="7">FAD-dependent pyridine nucleotide-disulfide oxidoreductase</fullName>
    </submittedName>
</protein>
<dbReference type="InterPro" id="IPR050260">
    <property type="entry name" value="FAD-bd_OxRdtase"/>
</dbReference>
<dbReference type="Proteomes" id="UP000002315">
    <property type="component" value="Chromosome"/>
</dbReference>
<dbReference type="SUPFAM" id="SSF55424">
    <property type="entry name" value="FAD/NAD-linked reductases, dimerisation (C-terminal) domain"/>
    <property type="match status" value="1"/>
</dbReference>
<organism evidence="7 8">
    <name type="scientific">Methanothermus fervidus (strain ATCC 43054 / DSM 2088 / JCM 10308 / V24 S)</name>
    <dbReference type="NCBI Taxonomy" id="523846"/>
    <lineage>
        <taxon>Archaea</taxon>
        <taxon>Methanobacteriati</taxon>
        <taxon>Methanobacteriota</taxon>
        <taxon>Methanomada group</taxon>
        <taxon>Methanobacteria</taxon>
        <taxon>Methanobacteriales</taxon>
        <taxon>Methanothermaceae</taxon>
        <taxon>Methanothermus</taxon>
    </lineage>
</organism>
<evidence type="ECO:0000313" key="8">
    <source>
        <dbReference type="Proteomes" id="UP000002315"/>
    </source>
</evidence>
<dbReference type="PRINTS" id="PR00368">
    <property type="entry name" value="FADPNR"/>
</dbReference>
<reference evidence="7 8" key="1">
    <citation type="journal article" date="2010" name="Stand. Genomic Sci.">
        <title>Complete genome sequence of Methanothermus fervidus type strain (V24S).</title>
        <authorList>
            <person name="Anderson I."/>
            <person name="Djao O.D."/>
            <person name="Misra M."/>
            <person name="Chertkov O."/>
            <person name="Nolan M."/>
            <person name="Lucas S."/>
            <person name="Lapidus A."/>
            <person name="Del Rio T.G."/>
            <person name="Tice H."/>
            <person name="Cheng J.F."/>
            <person name="Tapia R."/>
            <person name="Han C."/>
            <person name="Goodwin L."/>
            <person name="Pitluck S."/>
            <person name="Liolios K."/>
            <person name="Ivanova N."/>
            <person name="Mavromatis K."/>
            <person name="Mikhailova N."/>
            <person name="Pati A."/>
            <person name="Brambilla E."/>
            <person name="Chen A."/>
            <person name="Palaniappan K."/>
            <person name="Land M."/>
            <person name="Hauser L."/>
            <person name="Chang Y.J."/>
            <person name="Jeffries C.D."/>
            <person name="Sikorski J."/>
            <person name="Spring S."/>
            <person name="Rohde M."/>
            <person name="Eichinger K."/>
            <person name="Huber H."/>
            <person name="Wirth R."/>
            <person name="Goker M."/>
            <person name="Detter J.C."/>
            <person name="Woyke T."/>
            <person name="Bristow J."/>
            <person name="Eisen J.A."/>
            <person name="Markowitz V."/>
            <person name="Hugenholtz P."/>
            <person name="Klenk H.P."/>
            <person name="Kyrpides N.C."/>
        </authorList>
    </citation>
    <scope>NUCLEOTIDE SEQUENCE [LARGE SCALE GENOMIC DNA]</scope>
    <source>
        <strain evidence="8">ATCC 43054 / DSM 2088 / JCM 10308 / V24 S</strain>
    </source>
</reference>
<dbReference type="InterPro" id="IPR023753">
    <property type="entry name" value="FAD/NAD-binding_dom"/>
</dbReference>
<feature type="domain" description="Pyridine nucleotide-disulphide oxidoreductase dimerisation" evidence="5">
    <location>
        <begin position="331"/>
        <end position="428"/>
    </location>
</feature>
<evidence type="ECO:0000256" key="4">
    <source>
        <dbReference type="ARBA" id="ARBA00022827"/>
    </source>
</evidence>
<sequence>MRVVIIGSGAGGLSTASNIRKYNKEIEIIVITKDKYVAYSPCAIPYVLSGKIKSFDEIIMHDIEYYLDKDINILTETEVIEISPTKNLIKYKRLDDTKIKELKYDYLVIATGGIPAVPPIPGVNLEGVFTVRTLEDGIKIKKWAENCEHATVIGAGLIGIEMAYGLKHLIPEVDIIEMASQVVPRSLDPEMAKIIQKYLEKLGVNVLVGKTVKKIIGEKRVNAVKLNNKKINTDMVLLATGVKPNISLAKKAGIKIGKWGIKVNEKMQTSVRNIYAVGDCVEVKDFITGENTLSPLGSTAVRQAKVAAKNIIGKKCRFRPVLNAMVSRIGNLEFGSVGMTEINAKYHNIEAVCGMSKALTRARYYPGAERIYVKIVCNKDGKIIGCQVIAKEGVSERIDAMSIAISQHLKCSDLCEMEFSYAPPLSTVVDPFVPACEEIVEKLQNG</sequence>
<evidence type="ECO:0000259" key="5">
    <source>
        <dbReference type="Pfam" id="PF02852"/>
    </source>
</evidence>
<dbReference type="EMBL" id="CP002278">
    <property type="protein sequence ID" value="ADP77207.1"/>
    <property type="molecule type" value="Genomic_DNA"/>
</dbReference>
<dbReference type="Pfam" id="PF07992">
    <property type="entry name" value="Pyr_redox_2"/>
    <property type="match status" value="1"/>
</dbReference>
<accession>E3GY25</accession>
<keyword evidence="8" id="KW-1185">Reference proteome</keyword>
<evidence type="ECO:0000256" key="2">
    <source>
        <dbReference type="ARBA" id="ARBA00009130"/>
    </source>
</evidence>
<dbReference type="InterPro" id="IPR004099">
    <property type="entry name" value="Pyr_nucl-diS_OxRdtase_dimer"/>
</dbReference>
<dbReference type="Gene3D" id="3.50.50.60">
    <property type="entry name" value="FAD/NAD(P)-binding domain"/>
    <property type="match status" value="2"/>
</dbReference>
<gene>
    <name evidence="7" type="ordered locus">Mfer_0405</name>
</gene>
<evidence type="ECO:0000259" key="6">
    <source>
        <dbReference type="Pfam" id="PF07992"/>
    </source>
</evidence>
<keyword evidence="4" id="KW-0274">FAD</keyword>
<dbReference type="AlphaFoldDB" id="E3GY25"/>
<evidence type="ECO:0000313" key="7">
    <source>
        <dbReference type="EMBL" id="ADP77207.1"/>
    </source>
</evidence>
<feature type="domain" description="FAD/NAD(P)-binding" evidence="6">
    <location>
        <begin position="1"/>
        <end position="303"/>
    </location>
</feature>
<dbReference type="Pfam" id="PF02852">
    <property type="entry name" value="Pyr_redox_dim"/>
    <property type="match status" value="1"/>
</dbReference>
<dbReference type="OrthoDB" id="27922at2157"/>
<dbReference type="PANTHER" id="PTHR43429">
    <property type="entry name" value="PYRIDINE NUCLEOTIDE-DISULFIDE OXIDOREDUCTASE DOMAIN-CONTAINING"/>
    <property type="match status" value="1"/>
</dbReference>
<evidence type="ECO:0000256" key="3">
    <source>
        <dbReference type="ARBA" id="ARBA00022630"/>
    </source>
</evidence>
<comment type="cofactor">
    <cofactor evidence="1">
        <name>FAD</name>
        <dbReference type="ChEBI" id="CHEBI:57692"/>
    </cofactor>
</comment>
<dbReference type="InterPro" id="IPR016156">
    <property type="entry name" value="FAD/NAD-linked_Rdtase_dimer_sf"/>
</dbReference>
<dbReference type="PANTHER" id="PTHR43429:SF3">
    <property type="entry name" value="NITRITE REDUCTASE [NAD(P)H]"/>
    <property type="match status" value="1"/>
</dbReference>
<dbReference type="KEGG" id="mfv:Mfer_0405"/>
<name>E3GY25_METFV</name>
<dbReference type="GO" id="GO:0016491">
    <property type="term" value="F:oxidoreductase activity"/>
    <property type="evidence" value="ECO:0007669"/>
    <property type="project" value="InterPro"/>
</dbReference>
<keyword evidence="3" id="KW-0285">Flavoprotein</keyword>
<dbReference type="STRING" id="523846.Mfer_0405"/>
<comment type="similarity">
    <text evidence="2">Belongs to the class-III pyridine nucleotide-disulfide oxidoreductase family.</text>
</comment>
<dbReference type="InterPro" id="IPR036188">
    <property type="entry name" value="FAD/NAD-bd_sf"/>
</dbReference>